<dbReference type="InterPro" id="IPR036388">
    <property type="entry name" value="WH-like_DNA-bd_sf"/>
</dbReference>
<gene>
    <name evidence="5" type="ORF">SAMN04489719_1744</name>
</gene>
<feature type="domain" description="HTH marR-type" evidence="4">
    <location>
        <begin position="7"/>
        <end position="138"/>
    </location>
</feature>
<keyword evidence="6" id="KW-1185">Reference proteome</keyword>
<dbReference type="Proteomes" id="UP000199649">
    <property type="component" value="Chromosome I"/>
</dbReference>
<reference evidence="6" key="1">
    <citation type="submission" date="2016-10" db="EMBL/GenBank/DDBJ databases">
        <authorList>
            <person name="Varghese N."/>
            <person name="Submissions S."/>
        </authorList>
    </citation>
    <scope>NUCLEOTIDE SEQUENCE [LARGE SCALE GENOMIC DNA]</scope>
    <source>
        <strain evidence="6">DSM 22965</strain>
    </source>
</reference>
<dbReference type="Gene3D" id="1.10.10.10">
    <property type="entry name" value="Winged helix-like DNA-binding domain superfamily/Winged helix DNA-binding domain"/>
    <property type="match status" value="1"/>
</dbReference>
<evidence type="ECO:0000256" key="2">
    <source>
        <dbReference type="ARBA" id="ARBA00023125"/>
    </source>
</evidence>
<evidence type="ECO:0000313" key="6">
    <source>
        <dbReference type="Proteomes" id="UP000199649"/>
    </source>
</evidence>
<keyword evidence="1" id="KW-0805">Transcription regulation</keyword>
<evidence type="ECO:0000256" key="3">
    <source>
        <dbReference type="ARBA" id="ARBA00023163"/>
    </source>
</evidence>
<evidence type="ECO:0000313" key="5">
    <source>
        <dbReference type="EMBL" id="SDS18771.1"/>
    </source>
</evidence>
<dbReference type="PRINTS" id="PR00598">
    <property type="entry name" value="HTHMARR"/>
</dbReference>
<accession>A0A1H1Q5J5</accession>
<evidence type="ECO:0000256" key="1">
    <source>
        <dbReference type="ARBA" id="ARBA00023015"/>
    </source>
</evidence>
<name>A0A1H1Q5J5_9MICO</name>
<keyword evidence="3" id="KW-0804">Transcription</keyword>
<dbReference type="PROSITE" id="PS50995">
    <property type="entry name" value="HTH_MARR_2"/>
    <property type="match status" value="1"/>
</dbReference>
<dbReference type="InterPro" id="IPR000835">
    <property type="entry name" value="HTH_MarR-typ"/>
</dbReference>
<dbReference type="SMART" id="SM00347">
    <property type="entry name" value="HTH_MARR"/>
    <property type="match status" value="1"/>
</dbReference>
<dbReference type="InterPro" id="IPR036390">
    <property type="entry name" value="WH_DNA-bd_sf"/>
</dbReference>
<dbReference type="PANTHER" id="PTHR39515:SF2">
    <property type="entry name" value="HTH-TYPE TRANSCRIPTIONAL REGULATOR RV0880"/>
    <property type="match status" value="1"/>
</dbReference>
<dbReference type="STRING" id="684552.SAMN04489719_1744"/>
<dbReference type="EMBL" id="LT629734">
    <property type="protein sequence ID" value="SDS18771.1"/>
    <property type="molecule type" value="Genomic_DNA"/>
</dbReference>
<organism evidence="5 6">
    <name type="scientific">Agrococcus carbonis</name>
    <dbReference type="NCBI Taxonomy" id="684552"/>
    <lineage>
        <taxon>Bacteria</taxon>
        <taxon>Bacillati</taxon>
        <taxon>Actinomycetota</taxon>
        <taxon>Actinomycetes</taxon>
        <taxon>Micrococcales</taxon>
        <taxon>Microbacteriaceae</taxon>
        <taxon>Agrococcus</taxon>
    </lineage>
</organism>
<proteinExistence type="predicted"/>
<evidence type="ECO:0000259" key="4">
    <source>
        <dbReference type="PROSITE" id="PS50995"/>
    </source>
</evidence>
<dbReference type="GO" id="GO:0003700">
    <property type="term" value="F:DNA-binding transcription factor activity"/>
    <property type="evidence" value="ECO:0007669"/>
    <property type="project" value="InterPro"/>
</dbReference>
<dbReference type="Pfam" id="PF12802">
    <property type="entry name" value="MarR_2"/>
    <property type="match status" value="1"/>
</dbReference>
<sequence>MPTITIAASLRVALVRLGRRMRREHGDEALAIHHLSALGAIQQLDEPTLARIAACEGVKPPSMVKTLQHLESLGYIERHPHPTDGRMQVLRISDKGEEMIAELRERRNRALAAAIDELTPEERDVLERAIPILGRLAER</sequence>
<dbReference type="PANTHER" id="PTHR39515">
    <property type="entry name" value="CONSERVED PROTEIN"/>
    <property type="match status" value="1"/>
</dbReference>
<dbReference type="InterPro" id="IPR052526">
    <property type="entry name" value="HTH-type_Bedaq_tolerance"/>
</dbReference>
<dbReference type="SUPFAM" id="SSF46785">
    <property type="entry name" value="Winged helix' DNA-binding domain"/>
    <property type="match status" value="1"/>
</dbReference>
<keyword evidence="2 5" id="KW-0238">DNA-binding</keyword>
<dbReference type="RefSeq" id="WP_092666650.1">
    <property type="nucleotide sequence ID" value="NZ_LT629734.1"/>
</dbReference>
<protein>
    <submittedName>
        <fullName evidence="5">DNA-binding transcriptional regulator, MarR family</fullName>
    </submittedName>
</protein>
<dbReference type="InterPro" id="IPR023187">
    <property type="entry name" value="Tscrpt_reg_MarR-type_CS"/>
</dbReference>
<dbReference type="GO" id="GO:0003677">
    <property type="term" value="F:DNA binding"/>
    <property type="evidence" value="ECO:0007669"/>
    <property type="project" value="UniProtKB-KW"/>
</dbReference>
<dbReference type="PROSITE" id="PS01117">
    <property type="entry name" value="HTH_MARR_1"/>
    <property type="match status" value="1"/>
</dbReference>
<dbReference type="AlphaFoldDB" id="A0A1H1Q5J5"/>
<dbReference type="OrthoDB" id="9804055at2"/>